<comment type="subcellular location">
    <subcellularLocation>
        <location evidence="1">Nucleus</location>
        <location evidence="1">Nucleoplasm</location>
    </subcellularLocation>
</comment>
<evidence type="ECO:0000256" key="10">
    <source>
        <dbReference type="ARBA" id="ARBA00023242"/>
    </source>
</evidence>
<dbReference type="PANTHER" id="PTHR46600">
    <property type="entry name" value="THAP DOMAIN-CONTAINING"/>
    <property type="match status" value="1"/>
</dbReference>
<evidence type="ECO:0000313" key="16">
    <source>
        <dbReference type="Proteomes" id="UP000838756"/>
    </source>
</evidence>
<accession>A0A8S4SD79</accession>
<keyword evidence="10" id="KW-0539">Nucleus</keyword>
<evidence type="ECO:0000256" key="5">
    <source>
        <dbReference type="ARBA" id="ARBA00022833"/>
    </source>
</evidence>
<evidence type="ECO:0000256" key="8">
    <source>
        <dbReference type="ARBA" id="ARBA00023125"/>
    </source>
</evidence>
<dbReference type="PROSITE" id="PS50950">
    <property type="entry name" value="ZF_THAP"/>
    <property type="match status" value="1"/>
</dbReference>
<evidence type="ECO:0000259" key="14">
    <source>
        <dbReference type="PROSITE" id="PS50950"/>
    </source>
</evidence>
<dbReference type="Proteomes" id="UP000838756">
    <property type="component" value="Unassembled WGS sequence"/>
</dbReference>
<dbReference type="AlphaFoldDB" id="A0A8S4SD79"/>
<dbReference type="Pfam" id="PF05485">
    <property type="entry name" value="THAP"/>
    <property type="match status" value="1"/>
</dbReference>
<keyword evidence="9" id="KW-0804">Transcription</keyword>
<dbReference type="EMBL" id="CAKXAJ010026341">
    <property type="protein sequence ID" value="CAH2267050.1"/>
    <property type="molecule type" value="Genomic_DNA"/>
</dbReference>
<proteinExistence type="inferred from homology"/>
<evidence type="ECO:0000256" key="3">
    <source>
        <dbReference type="ARBA" id="ARBA00022723"/>
    </source>
</evidence>
<name>A0A8S4SD79_9NEOP</name>
<dbReference type="SUPFAM" id="SSF57716">
    <property type="entry name" value="Glucocorticoid receptor-like (DNA-binding domain)"/>
    <property type="match status" value="1"/>
</dbReference>
<gene>
    <name evidence="15" type="primary">jg5619</name>
    <name evidence="15" type="ORF">PAEG_LOCUS25632</name>
</gene>
<keyword evidence="6" id="KW-0805">Transcription regulation</keyword>
<dbReference type="InterPro" id="IPR038441">
    <property type="entry name" value="THAP_Znf_sf"/>
</dbReference>
<evidence type="ECO:0000256" key="4">
    <source>
        <dbReference type="ARBA" id="ARBA00022771"/>
    </source>
</evidence>
<keyword evidence="16" id="KW-1185">Reference proteome</keyword>
<dbReference type="PANTHER" id="PTHR46600:SF1">
    <property type="entry name" value="THAP DOMAIN-CONTAINING PROTEIN 1"/>
    <property type="match status" value="1"/>
</dbReference>
<keyword evidence="8 12" id="KW-0238">DNA-binding</keyword>
<comment type="caution">
    <text evidence="15">The sequence shown here is derived from an EMBL/GenBank/DDBJ whole genome shotgun (WGS) entry which is preliminary data.</text>
</comment>
<reference evidence="15" key="1">
    <citation type="submission" date="2022-03" db="EMBL/GenBank/DDBJ databases">
        <authorList>
            <person name="Lindestad O."/>
        </authorList>
    </citation>
    <scope>NUCLEOTIDE SEQUENCE</scope>
</reference>
<dbReference type="GO" id="GO:0005654">
    <property type="term" value="C:nucleoplasm"/>
    <property type="evidence" value="ECO:0007669"/>
    <property type="project" value="UniProtKB-SubCell"/>
</dbReference>
<dbReference type="InterPro" id="IPR006612">
    <property type="entry name" value="THAP_Znf"/>
</dbReference>
<dbReference type="OrthoDB" id="7312725at2759"/>
<keyword evidence="3" id="KW-0479">Metal-binding</keyword>
<keyword evidence="5" id="KW-0862">Zinc</keyword>
<organism evidence="15 16">
    <name type="scientific">Pararge aegeria aegeria</name>
    <dbReference type="NCBI Taxonomy" id="348720"/>
    <lineage>
        <taxon>Eukaryota</taxon>
        <taxon>Metazoa</taxon>
        <taxon>Ecdysozoa</taxon>
        <taxon>Arthropoda</taxon>
        <taxon>Hexapoda</taxon>
        <taxon>Insecta</taxon>
        <taxon>Pterygota</taxon>
        <taxon>Neoptera</taxon>
        <taxon>Endopterygota</taxon>
        <taxon>Lepidoptera</taxon>
        <taxon>Glossata</taxon>
        <taxon>Ditrysia</taxon>
        <taxon>Papilionoidea</taxon>
        <taxon>Nymphalidae</taxon>
        <taxon>Satyrinae</taxon>
        <taxon>Satyrini</taxon>
        <taxon>Parargina</taxon>
        <taxon>Pararge</taxon>
    </lineage>
</organism>
<keyword evidence="11" id="KW-0131">Cell cycle</keyword>
<dbReference type="GO" id="GO:0043565">
    <property type="term" value="F:sequence-specific DNA binding"/>
    <property type="evidence" value="ECO:0007669"/>
    <property type="project" value="InterPro"/>
</dbReference>
<evidence type="ECO:0000256" key="7">
    <source>
        <dbReference type="ARBA" id="ARBA00023054"/>
    </source>
</evidence>
<comment type="similarity">
    <text evidence="2">Belongs to the THAP1 family.</text>
</comment>
<dbReference type="GO" id="GO:0008270">
    <property type="term" value="F:zinc ion binding"/>
    <property type="evidence" value="ECO:0007669"/>
    <property type="project" value="UniProtKB-KW"/>
</dbReference>
<evidence type="ECO:0000313" key="15">
    <source>
        <dbReference type="EMBL" id="CAH2267050.1"/>
    </source>
</evidence>
<evidence type="ECO:0000256" key="6">
    <source>
        <dbReference type="ARBA" id="ARBA00023015"/>
    </source>
</evidence>
<keyword evidence="7" id="KW-0175">Coiled coil</keyword>
<evidence type="ECO:0000256" key="9">
    <source>
        <dbReference type="ARBA" id="ARBA00023163"/>
    </source>
</evidence>
<keyword evidence="4 12" id="KW-0863">Zinc-finger</keyword>
<dbReference type="InterPro" id="IPR026516">
    <property type="entry name" value="THAP1/10"/>
</dbReference>
<evidence type="ECO:0000256" key="12">
    <source>
        <dbReference type="PROSITE-ProRule" id="PRU00309"/>
    </source>
</evidence>
<evidence type="ECO:0000256" key="11">
    <source>
        <dbReference type="ARBA" id="ARBA00023306"/>
    </source>
</evidence>
<dbReference type="Gene3D" id="6.20.210.20">
    <property type="entry name" value="THAP domain"/>
    <property type="match status" value="1"/>
</dbReference>
<evidence type="ECO:0000256" key="13">
    <source>
        <dbReference type="SAM" id="MobiDB-lite"/>
    </source>
</evidence>
<sequence>MSSSVLLIFDIITNYNVYSKLITFVKIRVFLANVYLVVFKWFQALYRRQYYVCVKMPEICCVDGCVPAKDDVTYFKFPNSRALRRKWLDAIPSTSIKVTLDTVVCSRHFLAEQYEVVRQKRRLKAKVVPSVFDQIKTPTAKDDELISSKQTDTANGRVASDVTTDNKPDAEQRTTSPNHRLQENTCKNESCMTNGLKEDIVKRTLKETCMPGSSA</sequence>
<feature type="region of interest" description="Disordered" evidence="13">
    <location>
        <begin position="147"/>
        <end position="183"/>
    </location>
</feature>
<feature type="domain" description="THAP-type" evidence="14">
    <location>
        <begin position="56"/>
        <end position="132"/>
    </location>
</feature>
<evidence type="ECO:0000256" key="1">
    <source>
        <dbReference type="ARBA" id="ARBA00004642"/>
    </source>
</evidence>
<evidence type="ECO:0000256" key="2">
    <source>
        <dbReference type="ARBA" id="ARBA00006177"/>
    </source>
</evidence>
<protein>
    <submittedName>
        <fullName evidence="15">Jg5619 protein</fullName>
    </submittedName>
</protein>
<dbReference type="SMART" id="SM00980">
    <property type="entry name" value="THAP"/>
    <property type="match status" value="1"/>
</dbReference>
<feature type="compositionally biased region" description="Polar residues" evidence="13">
    <location>
        <begin position="173"/>
        <end position="183"/>
    </location>
</feature>